<dbReference type="AlphaFoldDB" id="A0A4R2FBM6"/>
<dbReference type="Proteomes" id="UP000294832">
    <property type="component" value="Unassembled WGS sequence"/>
</dbReference>
<evidence type="ECO:0000313" key="2">
    <source>
        <dbReference type="Proteomes" id="UP000294832"/>
    </source>
</evidence>
<evidence type="ECO:0000313" key="1">
    <source>
        <dbReference type="EMBL" id="TCN85009.1"/>
    </source>
</evidence>
<reference evidence="1 2" key="1">
    <citation type="submission" date="2019-03" db="EMBL/GenBank/DDBJ databases">
        <title>Freshwater and sediment microbial communities from various areas in North America, analyzing microbe dynamics in response to fracking.</title>
        <authorList>
            <person name="Lamendella R."/>
        </authorList>
    </citation>
    <scope>NUCLEOTIDE SEQUENCE [LARGE SCALE GENOMIC DNA]</scope>
    <source>
        <strain evidence="1 2">74A</strain>
    </source>
</reference>
<dbReference type="OrthoDB" id="3078260at2"/>
<comment type="caution">
    <text evidence="1">The sequence shown here is derived from an EMBL/GenBank/DDBJ whole genome shotgun (WGS) entry which is preliminary data.</text>
</comment>
<dbReference type="Pfam" id="PF16108">
    <property type="entry name" value="DUF4826"/>
    <property type="match status" value="1"/>
</dbReference>
<protein>
    <submittedName>
        <fullName evidence="1">Uncharacterized protein DUF4826</fullName>
    </submittedName>
</protein>
<name>A0A4R2FBM6_9GAMM</name>
<accession>A0A4R2FBM6</accession>
<gene>
    <name evidence="1" type="ORF">EDC91_11048</name>
</gene>
<dbReference type="EMBL" id="SLWF01000010">
    <property type="protein sequence ID" value="TCN85009.1"/>
    <property type="molecule type" value="Genomic_DNA"/>
</dbReference>
<dbReference type="RefSeq" id="WP_133038765.1">
    <property type="nucleotide sequence ID" value="NZ_SLWF01000010.1"/>
</dbReference>
<sequence length="145" mass="16560">MSEQSGTVDAATQEAQRTQWVREQFQKANRFLAEKGIVPAKVFAEECRYLAPLVALWKLESSMPSKKTYWVIGGELPADFVEASAAKDARDAMRHFSLTWQMKAESLLQSRSLDATQEKFARLLISRAESLYQLHSDDNFWQQQG</sequence>
<organism evidence="1 2">
    <name type="scientific">Shewanella fodinae</name>
    <dbReference type="NCBI Taxonomy" id="552357"/>
    <lineage>
        <taxon>Bacteria</taxon>
        <taxon>Pseudomonadati</taxon>
        <taxon>Pseudomonadota</taxon>
        <taxon>Gammaproteobacteria</taxon>
        <taxon>Alteromonadales</taxon>
        <taxon>Shewanellaceae</taxon>
        <taxon>Shewanella</taxon>
    </lineage>
</organism>
<dbReference type="InterPro" id="IPR032251">
    <property type="entry name" value="DUF4826"/>
</dbReference>
<proteinExistence type="predicted"/>
<keyword evidence="2" id="KW-1185">Reference proteome</keyword>